<accession>A0A1Y5IH36</accession>
<keyword evidence="1" id="KW-0808">Transferase</keyword>
<dbReference type="Pfam" id="PF00685">
    <property type="entry name" value="Sulfotransfer_1"/>
    <property type="match status" value="1"/>
</dbReference>
<sequence>MFCFEDMKENLGDVVDAVSAFMGIELDADARALVLERSGFEYMRNNTKFDDHFVREKVAKQMGMEGTTFTVGKVRDGGGAVGDGSRELPPSVRDAISEKWRAEVAPNGFATYGDFRRELRSRWRTKWLKRPDDA</sequence>
<dbReference type="Gene3D" id="3.40.50.300">
    <property type="entry name" value="P-loop containing nucleotide triphosphate hydrolases"/>
    <property type="match status" value="1"/>
</dbReference>
<dbReference type="InterPro" id="IPR027417">
    <property type="entry name" value="P-loop_NTPase"/>
</dbReference>
<dbReference type="EMBL" id="KZ155778">
    <property type="protein sequence ID" value="OUS47484.1"/>
    <property type="molecule type" value="Genomic_DNA"/>
</dbReference>
<feature type="domain" description="Sulfotransferase" evidence="2">
    <location>
        <begin position="4"/>
        <end position="58"/>
    </location>
</feature>
<name>A0A1Y5IH36_OSTTA</name>
<proteinExistence type="inferred from homology"/>
<dbReference type="Proteomes" id="UP000195557">
    <property type="component" value="Unassembled WGS sequence"/>
</dbReference>
<dbReference type="eggNOG" id="KOG1584">
    <property type="taxonomic scope" value="Eukaryota"/>
</dbReference>
<evidence type="ECO:0000313" key="3">
    <source>
        <dbReference type="EMBL" id="OUS47484.1"/>
    </source>
</evidence>
<dbReference type="AlphaFoldDB" id="A0A1Y5IH36"/>
<dbReference type="EC" id="2.8.2.-" evidence="1"/>
<comment type="similarity">
    <text evidence="1">Belongs to the sulfotransferase 1 family.</text>
</comment>
<protein>
    <recommendedName>
        <fullName evidence="1">Sulfotransferase</fullName>
        <ecNumber evidence="1">2.8.2.-</ecNumber>
    </recommendedName>
</protein>
<organism evidence="3">
    <name type="scientific">Ostreococcus tauri</name>
    <name type="common">Marine green alga</name>
    <dbReference type="NCBI Taxonomy" id="70448"/>
    <lineage>
        <taxon>Eukaryota</taxon>
        <taxon>Viridiplantae</taxon>
        <taxon>Chlorophyta</taxon>
        <taxon>Mamiellophyceae</taxon>
        <taxon>Mamiellales</taxon>
        <taxon>Bathycoccaceae</taxon>
        <taxon>Ostreococcus</taxon>
    </lineage>
</organism>
<evidence type="ECO:0000259" key="2">
    <source>
        <dbReference type="Pfam" id="PF00685"/>
    </source>
</evidence>
<dbReference type="InterPro" id="IPR000863">
    <property type="entry name" value="Sulfotransferase_dom"/>
</dbReference>
<dbReference type="GO" id="GO:0008146">
    <property type="term" value="F:sulfotransferase activity"/>
    <property type="evidence" value="ECO:0007669"/>
    <property type="project" value="InterPro"/>
</dbReference>
<dbReference type="SUPFAM" id="SSF52540">
    <property type="entry name" value="P-loop containing nucleoside triphosphate hydrolases"/>
    <property type="match status" value="1"/>
</dbReference>
<evidence type="ECO:0000256" key="1">
    <source>
        <dbReference type="RuleBase" id="RU361155"/>
    </source>
</evidence>
<reference evidence="3" key="1">
    <citation type="submission" date="2017-04" db="EMBL/GenBank/DDBJ databases">
        <title>Population genomics of picophytoplankton unveils novel chromosome hypervariability.</title>
        <authorList>
            <consortium name="DOE Joint Genome Institute"/>
            <person name="Blanc-Mathieu R."/>
            <person name="Krasovec M."/>
            <person name="Hebrard M."/>
            <person name="Yau S."/>
            <person name="Desgranges E."/>
            <person name="Martin J."/>
            <person name="Schackwitz W."/>
            <person name="Kuo A."/>
            <person name="Salin G."/>
            <person name="Donnadieu C."/>
            <person name="Desdevises Y."/>
            <person name="Sanchez-Ferandin S."/>
            <person name="Moreau H."/>
            <person name="Rivals E."/>
            <person name="Grigoriev I.V."/>
            <person name="Grimsley N."/>
            <person name="Eyre-Walker A."/>
            <person name="Piganeau G."/>
        </authorList>
    </citation>
    <scope>NUCLEOTIDE SEQUENCE [LARGE SCALE GENOMIC DNA]</scope>
    <source>
        <strain evidence="3">RCC 1115</strain>
    </source>
</reference>
<gene>
    <name evidence="3" type="ORF">BE221DRAFT_198221</name>
</gene>